<feature type="domain" description="Alpha/beta hydrolase fold-3" evidence="2">
    <location>
        <begin position="65"/>
        <end position="271"/>
    </location>
</feature>
<comment type="caution">
    <text evidence="3">The sequence shown here is derived from an EMBL/GenBank/DDBJ whole genome shotgun (WGS) entry which is preliminary data.</text>
</comment>
<dbReference type="Gene3D" id="3.40.50.1820">
    <property type="entry name" value="alpha/beta hydrolase"/>
    <property type="match status" value="1"/>
</dbReference>
<evidence type="ECO:0000256" key="1">
    <source>
        <dbReference type="ARBA" id="ARBA00022801"/>
    </source>
</evidence>
<dbReference type="Pfam" id="PF07859">
    <property type="entry name" value="Abhydrolase_3"/>
    <property type="match status" value="1"/>
</dbReference>
<dbReference type="EMBL" id="BAAAHP010000177">
    <property type="protein sequence ID" value="GAA0896809.1"/>
    <property type="molecule type" value="Genomic_DNA"/>
</dbReference>
<dbReference type="PANTHER" id="PTHR48081:SF8">
    <property type="entry name" value="ALPHA_BETA HYDROLASE FOLD-3 DOMAIN-CONTAINING PROTEIN-RELATED"/>
    <property type="match status" value="1"/>
</dbReference>
<dbReference type="SUPFAM" id="SSF53474">
    <property type="entry name" value="alpha/beta-Hydrolases"/>
    <property type="match status" value="1"/>
</dbReference>
<accession>A0ABN1N854</accession>
<sequence>MLPDLDLRDLQAARATMATLKVAMPPYVLPDGIRMQPGTVPGPAGAPDVPVLVFSPEAGEARPALLYMHGGGFVLGDADGDKELPALLAAEIGAVVVSVDYRLAPESPFPAAIEDCYAALRWLAEHASELGVDDTRIGIGGVSAGGGLAAGTALLARDRGGPALRFQFFDVPELDDRLETPSMRRFVDTPLWNRPNAVASWRHYLGPAAGNDAVSSYAAPARAVDLSGLPPAYISVCEFDPLRDEGIAYAQRLVQHGVPAELHLYPGAFHGSGGLIPTAELSRRMRDELIGAVRRGVRAGRTRVPAHPAETW</sequence>
<reference evidence="3 4" key="1">
    <citation type="journal article" date="2019" name="Int. J. Syst. Evol. Microbiol.">
        <title>The Global Catalogue of Microorganisms (GCM) 10K type strain sequencing project: providing services to taxonomists for standard genome sequencing and annotation.</title>
        <authorList>
            <consortium name="The Broad Institute Genomics Platform"/>
            <consortium name="The Broad Institute Genome Sequencing Center for Infectious Disease"/>
            <person name="Wu L."/>
            <person name="Ma J."/>
        </authorList>
    </citation>
    <scope>NUCLEOTIDE SEQUENCE [LARGE SCALE GENOMIC DNA]</scope>
    <source>
        <strain evidence="3 4">JCM 11117</strain>
    </source>
</reference>
<organism evidence="3 4">
    <name type="scientific">Pseudonocardia zijingensis</name>
    <dbReference type="NCBI Taxonomy" id="153376"/>
    <lineage>
        <taxon>Bacteria</taxon>
        <taxon>Bacillati</taxon>
        <taxon>Actinomycetota</taxon>
        <taxon>Actinomycetes</taxon>
        <taxon>Pseudonocardiales</taxon>
        <taxon>Pseudonocardiaceae</taxon>
        <taxon>Pseudonocardia</taxon>
    </lineage>
</organism>
<gene>
    <name evidence="3" type="ORF">GCM10009559_56130</name>
</gene>
<protein>
    <submittedName>
        <fullName evidence="3">Alpha/beta hydrolase</fullName>
    </submittedName>
</protein>
<name>A0ABN1N854_9PSEU</name>
<evidence type="ECO:0000259" key="2">
    <source>
        <dbReference type="Pfam" id="PF07859"/>
    </source>
</evidence>
<keyword evidence="1 3" id="KW-0378">Hydrolase</keyword>
<evidence type="ECO:0000313" key="3">
    <source>
        <dbReference type="EMBL" id="GAA0896809.1"/>
    </source>
</evidence>
<dbReference type="Proteomes" id="UP001499967">
    <property type="component" value="Unassembled WGS sequence"/>
</dbReference>
<dbReference type="InterPro" id="IPR029058">
    <property type="entry name" value="AB_hydrolase_fold"/>
</dbReference>
<dbReference type="PANTHER" id="PTHR48081">
    <property type="entry name" value="AB HYDROLASE SUPERFAMILY PROTEIN C4A8.06C"/>
    <property type="match status" value="1"/>
</dbReference>
<evidence type="ECO:0000313" key="4">
    <source>
        <dbReference type="Proteomes" id="UP001499967"/>
    </source>
</evidence>
<keyword evidence="4" id="KW-1185">Reference proteome</keyword>
<dbReference type="GO" id="GO:0016787">
    <property type="term" value="F:hydrolase activity"/>
    <property type="evidence" value="ECO:0007669"/>
    <property type="project" value="UniProtKB-KW"/>
</dbReference>
<dbReference type="InterPro" id="IPR050300">
    <property type="entry name" value="GDXG_lipolytic_enzyme"/>
</dbReference>
<dbReference type="InterPro" id="IPR013094">
    <property type="entry name" value="AB_hydrolase_3"/>
</dbReference>
<proteinExistence type="predicted"/>